<dbReference type="AlphaFoldDB" id="A0AAD8L366"/>
<comment type="caution">
    <text evidence="1">The sequence shown here is derived from an EMBL/GenBank/DDBJ whole genome shotgun (WGS) entry which is preliminary data.</text>
</comment>
<evidence type="ECO:0000313" key="1">
    <source>
        <dbReference type="EMBL" id="KAK1434654.1"/>
    </source>
</evidence>
<name>A0AAD8L366_TARER</name>
<keyword evidence="2" id="KW-1185">Reference proteome</keyword>
<gene>
    <name evidence="1" type="ORF">QVD17_00403</name>
</gene>
<sequence length="91" mass="9683">MASGDAIVGNVFGGSISSDDIAIQRRPYHRNCTCALHKSGENHCSHASLHKVSYPIRRSWSESCLVAMTAAANAASPGSSPSKVSNRQLNR</sequence>
<organism evidence="1 2">
    <name type="scientific">Tagetes erecta</name>
    <name type="common">African marigold</name>
    <dbReference type="NCBI Taxonomy" id="13708"/>
    <lineage>
        <taxon>Eukaryota</taxon>
        <taxon>Viridiplantae</taxon>
        <taxon>Streptophyta</taxon>
        <taxon>Embryophyta</taxon>
        <taxon>Tracheophyta</taxon>
        <taxon>Spermatophyta</taxon>
        <taxon>Magnoliopsida</taxon>
        <taxon>eudicotyledons</taxon>
        <taxon>Gunneridae</taxon>
        <taxon>Pentapetalae</taxon>
        <taxon>asterids</taxon>
        <taxon>campanulids</taxon>
        <taxon>Asterales</taxon>
        <taxon>Asteraceae</taxon>
        <taxon>Asteroideae</taxon>
        <taxon>Heliantheae alliance</taxon>
        <taxon>Tageteae</taxon>
        <taxon>Tagetes</taxon>
    </lineage>
</organism>
<dbReference type="PANTHER" id="PTHR35121">
    <property type="entry name" value="HOMEODOMAIN PROTEIN 8, PUTATIVE-RELATED"/>
    <property type="match status" value="1"/>
</dbReference>
<dbReference type="PANTHER" id="PTHR35121:SF2">
    <property type="entry name" value="SWIM-TYPE DOMAIN-CONTAINING PROTEIN"/>
    <property type="match status" value="1"/>
</dbReference>
<dbReference type="EMBL" id="JAUHHV010000001">
    <property type="protein sequence ID" value="KAK1434654.1"/>
    <property type="molecule type" value="Genomic_DNA"/>
</dbReference>
<reference evidence="1" key="1">
    <citation type="journal article" date="2023" name="bioRxiv">
        <title>Improved chromosome-level genome assembly for marigold (Tagetes erecta).</title>
        <authorList>
            <person name="Jiang F."/>
            <person name="Yuan L."/>
            <person name="Wang S."/>
            <person name="Wang H."/>
            <person name="Xu D."/>
            <person name="Wang A."/>
            <person name="Fan W."/>
        </authorList>
    </citation>
    <scope>NUCLEOTIDE SEQUENCE</scope>
    <source>
        <strain evidence="1">WSJ</strain>
        <tissue evidence="1">Leaf</tissue>
    </source>
</reference>
<evidence type="ECO:0000313" key="2">
    <source>
        <dbReference type="Proteomes" id="UP001229421"/>
    </source>
</evidence>
<accession>A0AAD8L366</accession>
<dbReference type="Proteomes" id="UP001229421">
    <property type="component" value="Unassembled WGS sequence"/>
</dbReference>
<protein>
    <submittedName>
        <fullName evidence="1">Uncharacterized protein</fullName>
    </submittedName>
</protein>
<proteinExistence type="predicted"/>